<dbReference type="EMBL" id="LXWW01000065">
    <property type="protein sequence ID" value="OAO16708.1"/>
    <property type="molecule type" value="Genomic_DNA"/>
</dbReference>
<comment type="similarity">
    <text evidence="1">Belongs to the TUB family.</text>
</comment>
<dbReference type="SUPFAM" id="SSF54518">
    <property type="entry name" value="Tubby C-terminal domain-like"/>
    <property type="match status" value="1"/>
</dbReference>
<dbReference type="OrthoDB" id="8775810at2759"/>
<name>A0A196SJ81_BLAHN</name>
<feature type="domain" description="Tubby C-terminal" evidence="2">
    <location>
        <begin position="34"/>
        <end position="259"/>
    </location>
</feature>
<protein>
    <recommendedName>
        <fullName evidence="2">Tubby C-terminal domain-containing protein</fullName>
    </recommendedName>
</protein>
<dbReference type="InterPro" id="IPR025659">
    <property type="entry name" value="Tubby-like_C"/>
</dbReference>
<evidence type="ECO:0000313" key="3">
    <source>
        <dbReference type="EMBL" id="OAO15999.1"/>
    </source>
</evidence>
<comment type="caution">
    <text evidence="3">The sequence shown here is derived from an EMBL/GenBank/DDBJ whole genome shotgun (WGS) entry which is preliminary data.</text>
</comment>
<dbReference type="Proteomes" id="UP000078348">
    <property type="component" value="Unassembled WGS sequence"/>
</dbReference>
<sequence>MNYDFAVMTTVDRDLHAFLKNPTEDKNVTLLFSSPPENQSVYMCLIKRRFEGFLKTEYYDLYLQVGGTNTYLLTARRKEWGIHTTLLLSIPHDLHNAQPLHGRRLGVDRLPIGMLRSNAFNTSYYAFVDDALVRYLSEEQSVVDNEVVIQYKLNLFGSWKPFQMRVYTSQPLLSVSDSFKDSSIAVFQSRQPLWDPFLRTYNMDFKSRVTIPSIKNFQLESAEGEVVMQFGRVGKDVFTMDFKSPLTLFQAFCIALTRFYL</sequence>
<proteinExistence type="inferred from homology"/>
<evidence type="ECO:0000313" key="5">
    <source>
        <dbReference type="Proteomes" id="UP000078348"/>
    </source>
</evidence>
<dbReference type="EMBL" id="LXWW01000106">
    <property type="protein sequence ID" value="OAO15999.1"/>
    <property type="molecule type" value="Genomic_DNA"/>
</dbReference>
<keyword evidence="5" id="KW-1185">Reference proteome</keyword>
<evidence type="ECO:0000313" key="4">
    <source>
        <dbReference type="EMBL" id="OAO16708.1"/>
    </source>
</evidence>
<accession>A0A196SJ81</accession>
<dbReference type="STRING" id="478820.A0A196SJ81"/>
<dbReference type="AlphaFoldDB" id="A0A196SJ81"/>
<dbReference type="PANTHER" id="PTHR16517">
    <property type="entry name" value="TUBBY-RELATED"/>
    <property type="match status" value="1"/>
</dbReference>
<dbReference type="Pfam" id="PF01167">
    <property type="entry name" value="Tub"/>
    <property type="match status" value="1"/>
</dbReference>
<evidence type="ECO:0000256" key="1">
    <source>
        <dbReference type="ARBA" id="ARBA00007129"/>
    </source>
</evidence>
<dbReference type="PRINTS" id="PR01573">
    <property type="entry name" value="SUPERTUBBY"/>
</dbReference>
<dbReference type="PANTHER" id="PTHR16517:SF7">
    <property type="entry name" value="PROTEIN KING TUBBY"/>
    <property type="match status" value="1"/>
</dbReference>
<gene>
    <name evidence="4" type="ORF">AV274_1549</name>
    <name evidence="3" type="ORF">AV274_2315</name>
</gene>
<dbReference type="InterPro" id="IPR000007">
    <property type="entry name" value="Tubby_C"/>
</dbReference>
<evidence type="ECO:0000259" key="2">
    <source>
        <dbReference type="Pfam" id="PF01167"/>
    </source>
</evidence>
<dbReference type="Gene3D" id="3.20.90.10">
    <property type="entry name" value="Tubby Protein, Chain A"/>
    <property type="match status" value="1"/>
</dbReference>
<organism evidence="3 5">
    <name type="scientific">Blastocystis sp. subtype 1 (strain ATCC 50177 / NandII)</name>
    <dbReference type="NCBI Taxonomy" id="478820"/>
    <lineage>
        <taxon>Eukaryota</taxon>
        <taxon>Sar</taxon>
        <taxon>Stramenopiles</taxon>
        <taxon>Bigyra</taxon>
        <taxon>Opalozoa</taxon>
        <taxon>Opalinata</taxon>
        <taxon>Blastocystidae</taxon>
        <taxon>Blastocystis</taxon>
    </lineage>
</organism>
<reference evidence="3 5" key="1">
    <citation type="submission" date="2016-05" db="EMBL/GenBank/DDBJ databases">
        <title>Nuclear genome of Blastocystis sp. subtype 1 NandII.</title>
        <authorList>
            <person name="Gentekaki E."/>
            <person name="Curtis B."/>
            <person name="Stairs C."/>
            <person name="Eme L."/>
            <person name="Herman E."/>
            <person name="Klimes V."/>
            <person name="Arias M.C."/>
            <person name="Elias M."/>
            <person name="Hilliou F."/>
            <person name="Klute M."/>
            <person name="Malik S.-B."/>
            <person name="Pightling A."/>
            <person name="Rachubinski R."/>
            <person name="Salas D."/>
            <person name="Schlacht A."/>
            <person name="Suga H."/>
            <person name="Archibald J."/>
            <person name="Ball S.G."/>
            <person name="Clark G."/>
            <person name="Dacks J."/>
            <person name="Van Der Giezen M."/>
            <person name="Tsaousis A."/>
            <person name="Roger A."/>
        </authorList>
    </citation>
    <scope>NUCLEOTIDE SEQUENCE [LARGE SCALE GENOMIC DNA]</scope>
    <source>
        <strain evidence="5">ATCC 50177 / NandII</strain>
        <strain evidence="3">NandII</strain>
    </source>
</reference>